<dbReference type="Proteomes" id="UP000029273">
    <property type="component" value="Unassembled WGS sequence"/>
</dbReference>
<protein>
    <submittedName>
        <fullName evidence="1">Uncharacterized protein</fullName>
    </submittedName>
</protein>
<evidence type="ECO:0000313" key="1">
    <source>
        <dbReference type="EMBL" id="OBS09378.1"/>
    </source>
</evidence>
<comment type="caution">
    <text evidence="1">The sequence shown here is derived from an EMBL/GenBank/DDBJ whole genome shotgun (WGS) entry which is preliminary data.</text>
</comment>
<reference evidence="1 2" key="1">
    <citation type="journal article" date="2014" name="Genome Announc.">
        <title>Draft Genome Sequence of the Iron-Oxidizing, Acidophilic, and Halotolerant 'Thiobacillus prosperus' Type Strain DSM 5130.</title>
        <authorList>
            <person name="Ossandon F.J."/>
            <person name="Cardenas J.P."/>
            <person name="Corbett M."/>
            <person name="Quatrini R."/>
            <person name="Holmes D.S."/>
            <person name="Watkin E."/>
        </authorList>
    </citation>
    <scope>NUCLEOTIDE SEQUENCE [LARGE SCALE GENOMIC DNA]</scope>
    <source>
        <strain evidence="1 2">DSM 5130</strain>
    </source>
</reference>
<evidence type="ECO:0000313" key="2">
    <source>
        <dbReference type="Proteomes" id="UP000029273"/>
    </source>
</evidence>
<proteinExistence type="predicted"/>
<name>A0A1A6C489_9GAMM</name>
<dbReference type="OrthoDB" id="5293547at2"/>
<keyword evidence="2" id="KW-1185">Reference proteome</keyword>
<sequence>MSLLQPLAEFPDRRIFWVSGSDPAAYYVADQQADGVLVNAPPFDPALLAALEAERPLRYIFLPSRHGARDVERWRAASGAEVLATAAEAPAIEGTVDIVLDNKSRLTRTIDFLPLSGVTAGSCGMRLKNKPGAVFFGPALSPGGDGWPTLVFAADDHSLENRLFGALGIQDLAFEYAFTDEFDPGVTRYGPGAGAAVKDAVARVLDE</sequence>
<organism evidence="1 2">
    <name type="scientific">Acidihalobacter prosperus</name>
    <dbReference type="NCBI Taxonomy" id="160660"/>
    <lineage>
        <taxon>Bacteria</taxon>
        <taxon>Pseudomonadati</taxon>
        <taxon>Pseudomonadota</taxon>
        <taxon>Gammaproteobacteria</taxon>
        <taxon>Chromatiales</taxon>
        <taxon>Ectothiorhodospiraceae</taxon>
        <taxon>Acidihalobacter</taxon>
    </lineage>
</organism>
<dbReference type="Gene3D" id="3.60.15.10">
    <property type="entry name" value="Ribonuclease Z/Hydroxyacylglutathione hydrolase-like"/>
    <property type="match status" value="1"/>
</dbReference>
<dbReference type="RefSeq" id="WP_065089497.1">
    <property type="nucleotide sequence ID" value="NZ_JQSG02000003.1"/>
</dbReference>
<accession>A0A1A6C489</accession>
<dbReference type="InterPro" id="IPR036866">
    <property type="entry name" value="RibonucZ/Hydroxyglut_hydro"/>
</dbReference>
<dbReference type="EMBL" id="JQSG02000003">
    <property type="protein sequence ID" value="OBS09378.1"/>
    <property type="molecule type" value="Genomic_DNA"/>
</dbReference>
<dbReference type="AlphaFoldDB" id="A0A1A6C489"/>
<dbReference type="SUPFAM" id="SSF56281">
    <property type="entry name" value="Metallo-hydrolase/oxidoreductase"/>
    <property type="match status" value="1"/>
</dbReference>
<gene>
    <name evidence="1" type="ORF">Thpro_021706</name>
</gene>